<reference evidence="1" key="2">
    <citation type="submission" date="2021-09" db="EMBL/GenBank/DDBJ databases">
        <authorList>
            <person name="Jia N."/>
            <person name="Wang J."/>
            <person name="Shi W."/>
            <person name="Du L."/>
            <person name="Sun Y."/>
            <person name="Zhan W."/>
            <person name="Jiang J."/>
            <person name="Wang Q."/>
            <person name="Zhang B."/>
            <person name="Ji P."/>
            <person name="Sakyi L.B."/>
            <person name="Cui X."/>
            <person name="Yuan T."/>
            <person name="Jiang B."/>
            <person name="Yang W."/>
            <person name="Lam T.T.-Y."/>
            <person name="Chang Q."/>
            <person name="Ding S."/>
            <person name="Wang X."/>
            <person name="Zhu J."/>
            <person name="Ruan X."/>
            <person name="Zhao L."/>
            <person name="Wei J."/>
            <person name="Que T."/>
            <person name="Du C."/>
            <person name="Cheng J."/>
            <person name="Dai P."/>
            <person name="Han X."/>
            <person name="Huang E."/>
            <person name="Gao Y."/>
            <person name="Liu J."/>
            <person name="Shao H."/>
            <person name="Ye R."/>
            <person name="Li L."/>
            <person name="Wei W."/>
            <person name="Wang X."/>
            <person name="Wang C."/>
            <person name="Huo Q."/>
            <person name="Li W."/>
            <person name="Guo W."/>
            <person name="Chen H."/>
            <person name="Chen S."/>
            <person name="Zhou L."/>
            <person name="Zhou L."/>
            <person name="Ni X."/>
            <person name="Tian J."/>
            <person name="Zhou Y."/>
            <person name="Sheng Y."/>
            <person name="Liu T."/>
            <person name="Pan Y."/>
            <person name="Xia L."/>
            <person name="Li J."/>
            <person name="Zhao F."/>
            <person name="Cao W."/>
        </authorList>
    </citation>
    <scope>NUCLEOTIDE SEQUENCE</scope>
    <source>
        <strain evidence="1">Rsan-2018</strain>
        <tissue evidence="1">Larvae</tissue>
    </source>
</reference>
<dbReference type="AlphaFoldDB" id="A0A9D4PQ99"/>
<dbReference type="InterPro" id="IPR032675">
    <property type="entry name" value="LRR_dom_sf"/>
</dbReference>
<evidence type="ECO:0000313" key="1">
    <source>
        <dbReference type="EMBL" id="KAH7951326.1"/>
    </source>
</evidence>
<dbReference type="OrthoDB" id="6499869at2759"/>
<dbReference type="Proteomes" id="UP000821837">
    <property type="component" value="Chromosome 5"/>
</dbReference>
<organism evidence="1 2">
    <name type="scientific">Rhipicephalus sanguineus</name>
    <name type="common">Brown dog tick</name>
    <name type="synonym">Ixodes sanguineus</name>
    <dbReference type="NCBI Taxonomy" id="34632"/>
    <lineage>
        <taxon>Eukaryota</taxon>
        <taxon>Metazoa</taxon>
        <taxon>Ecdysozoa</taxon>
        <taxon>Arthropoda</taxon>
        <taxon>Chelicerata</taxon>
        <taxon>Arachnida</taxon>
        <taxon>Acari</taxon>
        <taxon>Parasitiformes</taxon>
        <taxon>Ixodida</taxon>
        <taxon>Ixodoidea</taxon>
        <taxon>Ixodidae</taxon>
        <taxon>Rhipicephalinae</taxon>
        <taxon>Rhipicephalus</taxon>
        <taxon>Rhipicephalus</taxon>
    </lineage>
</organism>
<keyword evidence="2" id="KW-1185">Reference proteome</keyword>
<dbReference type="Gene3D" id="3.80.10.10">
    <property type="entry name" value="Ribonuclease Inhibitor"/>
    <property type="match status" value="1"/>
</dbReference>
<evidence type="ECO:0000313" key="2">
    <source>
        <dbReference type="Proteomes" id="UP000821837"/>
    </source>
</evidence>
<accession>A0A9D4PQ99</accession>
<dbReference type="OMA" id="HINECTH"/>
<dbReference type="EMBL" id="JABSTV010001251">
    <property type="protein sequence ID" value="KAH7951326.1"/>
    <property type="molecule type" value="Genomic_DNA"/>
</dbReference>
<comment type="caution">
    <text evidence="1">The sequence shown here is derived from an EMBL/GenBank/DDBJ whole genome shotgun (WGS) entry which is preliminary data.</text>
</comment>
<gene>
    <name evidence="1" type="ORF">HPB52_007999</name>
</gene>
<dbReference type="SUPFAM" id="SSF52047">
    <property type="entry name" value="RNI-like"/>
    <property type="match status" value="1"/>
</dbReference>
<name>A0A9D4PQ99_RHISA</name>
<sequence>MTVRLRPNLGIDSLVEQLENVGATSDVSELDLTNCILLQPYQLISHINECTHLRSLRCLNCALKPSDLLMLMLQRLRHLVEVEFSLVSETGAEVELERMREIESQGENGPSTVRRMYVEVGNDQNFPLLSKLLRFCPKMDDLHVHFLRGAFWAALLECRSILAEGVLLETFTFTSELPPFCQVEPIAPLDFTGFAAVCANVSHRKSIPSWSCVRLRDLAYGCSKRQVLPFQVVVIAVDCAEGDAAWWIRLAGLGHVWEDVRKLCLTLLPADSSSVVYPTAGGAYRGSLRHFFNTALRDIVELNLSSFHFGPDLDFTQLLQDGSLKKLQSLSASPCGLRRPSALRRLAQSCPDFKELDMRIDVRDYISRCAGCFGKYSIDPEDVIEIRNGAEAAFRRGLARMTLANVHGNVCLWFIKSCSPTTAVRLSNCSSPANLNYALFVALLANSSALECLVLRGDHLDFTEAYLLDNLSRVASLAYLYLLSAAPLSDDAAGMSVRTLCTSLPRLMLLHVHYRSSAAADTDKRITWMRRADNPEGFGVLVPNGPCFQCCSTATFIGLAKPLNRDFEPIL</sequence>
<dbReference type="VEuPathDB" id="VectorBase:RSAN_039542"/>
<reference evidence="1" key="1">
    <citation type="journal article" date="2020" name="Cell">
        <title>Large-Scale Comparative Analyses of Tick Genomes Elucidate Their Genetic Diversity and Vector Capacities.</title>
        <authorList>
            <consortium name="Tick Genome and Microbiome Consortium (TIGMIC)"/>
            <person name="Jia N."/>
            <person name="Wang J."/>
            <person name="Shi W."/>
            <person name="Du L."/>
            <person name="Sun Y."/>
            <person name="Zhan W."/>
            <person name="Jiang J.F."/>
            <person name="Wang Q."/>
            <person name="Zhang B."/>
            <person name="Ji P."/>
            <person name="Bell-Sakyi L."/>
            <person name="Cui X.M."/>
            <person name="Yuan T.T."/>
            <person name="Jiang B.G."/>
            <person name="Yang W.F."/>
            <person name="Lam T.T."/>
            <person name="Chang Q.C."/>
            <person name="Ding S.J."/>
            <person name="Wang X.J."/>
            <person name="Zhu J.G."/>
            <person name="Ruan X.D."/>
            <person name="Zhao L."/>
            <person name="Wei J.T."/>
            <person name="Ye R.Z."/>
            <person name="Que T.C."/>
            <person name="Du C.H."/>
            <person name="Zhou Y.H."/>
            <person name="Cheng J.X."/>
            <person name="Dai P.F."/>
            <person name="Guo W.B."/>
            <person name="Han X.H."/>
            <person name="Huang E.J."/>
            <person name="Li L.F."/>
            <person name="Wei W."/>
            <person name="Gao Y.C."/>
            <person name="Liu J.Z."/>
            <person name="Shao H.Z."/>
            <person name="Wang X."/>
            <person name="Wang C.C."/>
            <person name="Yang T.C."/>
            <person name="Huo Q.B."/>
            <person name="Li W."/>
            <person name="Chen H.Y."/>
            <person name="Chen S.E."/>
            <person name="Zhou L.G."/>
            <person name="Ni X.B."/>
            <person name="Tian J.H."/>
            <person name="Sheng Y."/>
            <person name="Liu T."/>
            <person name="Pan Y.S."/>
            <person name="Xia L.Y."/>
            <person name="Li J."/>
            <person name="Zhao F."/>
            <person name="Cao W.C."/>
        </authorList>
    </citation>
    <scope>NUCLEOTIDE SEQUENCE</scope>
    <source>
        <strain evidence="1">Rsan-2018</strain>
    </source>
</reference>
<proteinExistence type="predicted"/>
<protein>
    <submittedName>
        <fullName evidence="1">Uncharacterized protein</fullName>
    </submittedName>
</protein>